<dbReference type="STRING" id="448385.sce8383"/>
<evidence type="ECO:0000256" key="2">
    <source>
        <dbReference type="SAM" id="Phobius"/>
    </source>
</evidence>
<dbReference type="Proteomes" id="UP000002139">
    <property type="component" value="Chromosome"/>
</dbReference>
<dbReference type="AlphaFoldDB" id="A9FTQ0"/>
<dbReference type="eggNOG" id="COG3209">
    <property type="taxonomic scope" value="Bacteria"/>
</dbReference>
<protein>
    <submittedName>
        <fullName evidence="3">Uncharacterized protein</fullName>
    </submittedName>
</protein>
<evidence type="ECO:0000313" key="4">
    <source>
        <dbReference type="Proteomes" id="UP000002139"/>
    </source>
</evidence>
<feature type="region of interest" description="Disordered" evidence="1">
    <location>
        <begin position="1"/>
        <end position="30"/>
    </location>
</feature>
<keyword evidence="2" id="KW-0812">Transmembrane</keyword>
<name>A9FTQ0_SORC5</name>
<accession>A9FTQ0</accession>
<feature type="transmembrane region" description="Helical" evidence="2">
    <location>
        <begin position="152"/>
        <end position="171"/>
    </location>
</feature>
<organism evidence="3 4">
    <name type="scientific">Sorangium cellulosum (strain So ce56)</name>
    <name type="common">Polyangium cellulosum (strain So ce56)</name>
    <dbReference type="NCBI Taxonomy" id="448385"/>
    <lineage>
        <taxon>Bacteria</taxon>
        <taxon>Pseudomonadati</taxon>
        <taxon>Myxococcota</taxon>
        <taxon>Polyangia</taxon>
        <taxon>Polyangiales</taxon>
        <taxon>Polyangiaceae</taxon>
        <taxon>Sorangium</taxon>
    </lineage>
</organism>
<keyword evidence="2" id="KW-0472">Membrane</keyword>
<dbReference type="HOGENOM" id="CLU_688684_0_0_7"/>
<dbReference type="KEGG" id="scl:sce8383"/>
<reference evidence="3 4" key="1">
    <citation type="journal article" date="2007" name="Nat. Biotechnol.">
        <title>Complete genome sequence of the myxobacterium Sorangium cellulosum.</title>
        <authorList>
            <person name="Schneiker S."/>
            <person name="Perlova O."/>
            <person name="Kaiser O."/>
            <person name="Gerth K."/>
            <person name="Alici A."/>
            <person name="Altmeyer M.O."/>
            <person name="Bartels D."/>
            <person name="Bekel T."/>
            <person name="Beyer S."/>
            <person name="Bode E."/>
            <person name="Bode H.B."/>
            <person name="Bolten C.J."/>
            <person name="Choudhuri J.V."/>
            <person name="Doss S."/>
            <person name="Elnakady Y.A."/>
            <person name="Frank B."/>
            <person name="Gaigalat L."/>
            <person name="Goesmann A."/>
            <person name="Groeger C."/>
            <person name="Gross F."/>
            <person name="Jelsbak L."/>
            <person name="Jelsbak L."/>
            <person name="Kalinowski J."/>
            <person name="Kegler C."/>
            <person name="Knauber T."/>
            <person name="Konietzny S."/>
            <person name="Kopp M."/>
            <person name="Krause L."/>
            <person name="Krug D."/>
            <person name="Linke B."/>
            <person name="Mahmud T."/>
            <person name="Martinez-Arias R."/>
            <person name="McHardy A.C."/>
            <person name="Merai M."/>
            <person name="Meyer F."/>
            <person name="Mormann S."/>
            <person name="Munoz-Dorado J."/>
            <person name="Perez J."/>
            <person name="Pradella S."/>
            <person name="Rachid S."/>
            <person name="Raddatz G."/>
            <person name="Rosenau F."/>
            <person name="Rueckert C."/>
            <person name="Sasse F."/>
            <person name="Scharfe M."/>
            <person name="Schuster S.C."/>
            <person name="Suen G."/>
            <person name="Treuner-Lange A."/>
            <person name="Velicer G.J."/>
            <person name="Vorholter F.-J."/>
            <person name="Weissman K.J."/>
            <person name="Welch R.D."/>
            <person name="Wenzel S.C."/>
            <person name="Whitworth D.E."/>
            <person name="Wilhelm S."/>
            <person name="Wittmann C."/>
            <person name="Bloecker H."/>
            <person name="Puehler A."/>
            <person name="Mueller R."/>
        </authorList>
    </citation>
    <scope>NUCLEOTIDE SEQUENCE [LARGE SCALE GENOMIC DNA]</scope>
    <source>
        <strain evidence="4">So ce56</strain>
    </source>
</reference>
<sequence length="400" mass="43548">MSDAADCVPPPRSGNCLSLTTRPRSRAHRSAAVRPIGSLQELCPRSSCRHRQKRPSQQSIQMFYRYALWHTERLRGRKVGGRAAIPLPPSFDSKDGRIPRRRDRLPPLTAPIRYGAIMAPIAKMSDVDKVGVVFREAAKHLPRTVGNALLDIISPANLAITVALFVAFAAGQALGYGWIVDIVAIGGGLLLAGASALDGVKYLVEAVAKTASAKSQLDLQDAGKALAQAVLALGVGTLIALLTKKAVVKTRMAGTATVMARGRYPTYGELRGTVRTSELKGEFEAHHLWEKQFAALIGVAEEDIIAAPVLRRYHRAVNGIVKTRGQPLGIPYGVIDSNIDVMITNYIEQRLRVPRASATIQQVWVAHREVYLRLGQGSWADAIYDLYVKPRGIPYWGGAR</sequence>
<gene>
    <name evidence="3" type="ordered locus">sce8383</name>
</gene>
<feature type="transmembrane region" description="Helical" evidence="2">
    <location>
        <begin position="225"/>
        <end position="243"/>
    </location>
</feature>
<proteinExistence type="predicted"/>
<evidence type="ECO:0000256" key="1">
    <source>
        <dbReference type="SAM" id="MobiDB-lite"/>
    </source>
</evidence>
<dbReference type="EMBL" id="AM746676">
    <property type="protein sequence ID" value="CAN98553.1"/>
    <property type="molecule type" value="Genomic_DNA"/>
</dbReference>
<evidence type="ECO:0000313" key="3">
    <source>
        <dbReference type="EMBL" id="CAN98553.1"/>
    </source>
</evidence>
<keyword evidence="4" id="KW-1185">Reference proteome</keyword>
<feature type="transmembrane region" description="Helical" evidence="2">
    <location>
        <begin position="178"/>
        <end position="197"/>
    </location>
</feature>
<keyword evidence="2" id="KW-1133">Transmembrane helix</keyword>